<name>A0A9C7V289_CITAM</name>
<evidence type="ECO:0000256" key="2">
    <source>
        <dbReference type="ARBA" id="ARBA00004665"/>
    </source>
</evidence>
<accession>A0A9C7V289</accession>
<dbReference type="GO" id="GO:0043709">
    <property type="term" value="P:cell adhesion involved in single-species biofilm formation"/>
    <property type="evidence" value="ECO:0007669"/>
    <property type="project" value="TreeGrafter"/>
</dbReference>
<gene>
    <name evidence="8" type="ORF">JD854_RS09485</name>
</gene>
<dbReference type="InterPro" id="IPR043128">
    <property type="entry name" value="Rev_trsase/Diguanyl_cyclase"/>
</dbReference>
<dbReference type="InterPro" id="IPR000160">
    <property type="entry name" value="GGDEF_dom"/>
</dbReference>
<protein>
    <recommendedName>
        <fullName evidence="3">diguanylate cyclase</fullName>
        <ecNumber evidence="3">2.7.7.65</ecNumber>
    </recommendedName>
</protein>
<keyword evidence="6" id="KW-1133">Transmembrane helix</keyword>
<feature type="transmembrane region" description="Helical" evidence="6">
    <location>
        <begin position="313"/>
        <end position="331"/>
    </location>
</feature>
<sequence>MKIVQDSLRNRQALIISALITLLFTSLFLFIIYEQRLAAVNEGMNRLQTRMLDIFNDNEMIADATGVRYRQIKAADQCGAMSLFLPRGRVWGINADSKRIHSASGAMVARKPTLDALCMFAGAEFIRSRVNALNPGNFDAHRYIIADDASYFYWFTPADAKAFNYRTSEMAQNISNFFLPPVDFYTRLLEKSVKTKALSSTDFYNDKITDEKAFSVVSYIYDLSGTEISDHILGYLVYDHAKPELQQALRDAFDRQVPNGLNVSLVNTLNQQSLCLWGECKERPEIAFKVLSEKYVIHYAISLSGFAMHDTQAGLLILMAPFFFVLIMMGLRSWLNESDLKIYIDSLTGCFNRKILDIIKRRDLSNSSVVLVDCNKFKAINDTWGHIAGDRALQIIANRMLSNTRTSDDLVIRTGGDEFVIVLYKAKTSDAVAIAERIAQQINEYQFVVRDTRVPLSISWGVAEVTEGIDNAIQYADGEMYKMKNIKSKDRQ</sequence>
<comment type="caution">
    <text evidence="8">The sequence shown here is derived from an EMBL/GenBank/DDBJ whole genome shotgun (WGS) entry which is preliminary data.</text>
</comment>
<dbReference type="SMART" id="SM00267">
    <property type="entry name" value="GGDEF"/>
    <property type="match status" value="1"/>
</dbReference>
<dbReference type="Proteomes" id="UP000862426">
    <property type="component" value="Unassembled WGS sequence"/>
</dbReference>
<evidence type="ECO:0000256" key="6">
    <source>
        <dbReference type="SAM" id="Phobius"/>
    </source>
</evidence>
<dbReference type="AlphaFoldDB" id="A0A9C7V289"/>
<reference evidence="8" key="2">
    <citation type="submission" date="2022-05" db="EMBL/GenBank/DDBJ databases">
        <authorList>
            <consortium name="NCBI Pathogen Detection Project"/>
        </authorList>
    </citation>
    <scope>NUCLEOTIDE SEQUENCE</scope>
    <source>
        <strain evidence="8">CAV1698</strain>
    </source>
</reference>
<evidence type="ECO:0000313" key="8">
    <source>
        <dbReference type="EMBL" id="HCD1255294.1"/>
    </source>
</evidence>
<evidence type="ECO:0000259" key="7">
    <source>
        <dbReference type="PROSITE" id="PS50887"/>
    </source>
</evidence>
<dbReference type="GO" id="GO:0005525">
    <property type="term" value="F:GTP binding"/>
    <property type="evidence" value="ECO:0007669"/>
    <property type="project" value="UniProtKB-KW"/>
</dbReference>
<feature type="domain" description="GGDEF" evidence="7">
    <location>
        <begin position="365"/>
        <end position="492"/>
    </location>
</feature>
<dbReference type="PROSITE" id="PS50887">
    <property type="entry name" value="GGDEF"/>
    <property type="match status" value="1"/>
</dbReference>
<evidence type="ECO:0000256" key="5">
    <source>
        <dbReference type="ARBA" id="ARBA00034247"/>
    </source>
</evidence>
<dbReference type="Gene3D" id="3.30.70.270">
    <property type="match status" value="1"/>
</dbReference>
<keyword evidence="6" id="KW-0472">Membrane</keyword>
<dbReference type="EMBL" id="DACYAJ020000009">
    <property type="protein sequence ID" value="HCD1255294.1"/>
    <property type="molecule type" value="Genomic_DNA"/>
</dbReference>
<dbReference type="Pfam" id="PF00990">
    <property type="entry name" value="GGDEF"/>
    <property type="match status" value="1"/>
</dbReference>
<evidence type="ECO:0000256" key="4">
    <source>
        <dbReference type="ARBA" id="ARBA00023134"/>
    </source>
</evidence>
<dbReference type="InterPro" id="IPR050469">
    <property type="entry name" value="Diguanylate_Cyclase"/>
</dbReference>
<feature type="transmembrane region" description="Helical" evidence="6">
    <location>
        <begin position="12"/>
        <end position="33"/>
    </location>
</feature>
<dbReference type="PANTHER" id="PTHR45138:SF6">
    <property type="entry name" value="DIGUANYLATE CYCLASE DGCN"/>
    <property type="match status" value="1"/>
</dbReference>
<dbReference type="SUPFAM" id="SSF55073">
    <property type="entry name" value="Nucleotide cyclase"/>
    <property type="match status" value="1"/>
</dbReference>
<proteinExistence type="predicted"/>
<organism evidence="8 9">
    <name type="scientific">Citrobacter amalonaticus</name>
    <dbReference type="NCBI Taxonomy" id="35703"/>
    <lineage>
        <taxon>Bacteria</taxon>
        <taxon>Pseudomonadati</taxon>
        <taxon>Pseudomonadota</taxon>
        <taxon>Gammaproteobacteria</taxon>
        <taxon>Enterobacterales</taxon>
        <taxon>Enterobacteriaceae</taxon>
        <taxon>Citrobacter</taxon>
    </lineage>
</organism>
<keyword evidence="4" id="KW-0547">Nucleotide-binding</keyword>
<comment type="catalytic activity">
    <reaction evidence="5">
        <text>2 GTP = 3',3'-c-di-GMP + 2 diphosphate</text>
        <dbReference type="Rhea" id="RHEA:24898"/>
        <dbReference type="ChEBI" id="CHEBI:33019"/>
        <dbReference type="ChEBI" id="CHEBI:37565"/>
        <dbReference type="ChEBI" id="CHEBI:58805"/>
        <dbReference type="EC" id="2.7.7.65"/>
    </reaction>
</comment>
<reference evidence="8" key="1">
    <citation type="journal article" date="2018" name="Genome Biol.">
        <title>SKESA: strategic k-mer extension for scrupulous assemblies.</title>
        <authorList>
            <person name="Souvorov A."/>
            <person name="Agarwala R."/>
            <person name="Lipman D.J."/>
        </authorList>
    </citation>
    <scope>NUCLEOTIDE SEQUENCE</scope>
    <source>
        <strain evidence="8">CAV1698</strain>
    </source>
</reference>
<keyword evidence="4" id="KW-0342">GTP-binding</keyword>
<dbReference type="EC" id="2.7.7.65" evidence="3"/>
<dbReference type="NCBIfam" id="TIGR00254">
    <property type="entry name" value="GGDEF"/>
    <property type="match status" value="1"/>
</dbReference>
<dbReference type="GO" id="GO:0005886">
    <property type="term" value="C:plasma membrane"/>
    <property type="evidence" value="ECO:0007669"/>
    <property type="project" value="TreeGrafter"/>
</dbReference>
<comment type="pathway">
    <text evidence="2">Purine metabolism; 3',5'-cyclic di-GMP biosynthesis.</text>
</comment>
<keyword evidence="6" id="KW-0812">Transmembrane</keyword>
<comment type="cofactor">
    <cofactor evidence="1">
        <name>Mg(2+)</name>
        <dbReference type="ChEBI" id="CHEBI:18420"/>
    </cofactor>
</comment>
<evidence type="ECO:0000256" key="3">
    <source>
        <dbReference type="ARBA" id="ARBA00012528"/>
    </source>
</evidence>
<dbReference type="GO" id="GO:1902201">
    <property type="term" value="P:negative regulation of bacterial-type flagellum-dependent cell motility"/>
    <property type="evidence" value="ECO:0007669"/>
    <property type="project" value="TreeGrafter"/>
</dbReference>
<dbReference type="GO" id="GO:0052621">
    <property type="term" value="F:diguanylate cyclase activity"/>
    <property type="evidence" value="ECO:0007669"/>
    <property type="project" value="UniProtKB-EC"/>
</dbReference>
<evidence type="ECO:0000313" key="9">
    <source>
        <dbReference type="Proteomes" id="UP000862426"/>
    </source>
</evidence>
<dbReference type="InterPro" id="IPR029787">
    <property type="entry name" value="Nucleotide_cyclase"/>
</dbReference>
<evidence type="ECO:0000256" key="1">
    <source>
        <dbReference type="ARBA" id="ARBA00001946"/>
    </source>
</evidence>
<dbReference type="CDD" id="cd01949">
    <property type="entry name" value="GGDEF"/>
    <property type="match status" value="1"/>
</dbReference>
<dbReference type="PANTHER" id="PTHR45138">
    <property type="entry name" value="REGULATORY COMPONENTS OF SENSORY TRANSDUCTION SYSTEM"/>
    <property type="match status" value="1"/>
</dbReference>